<keyword evidence="2" id="KW-1185">Reference proteome</keyword>
<dbReference type="InterPro" id="IPR003458">
    <property type="entry name" value="Phage_T4_Gp38_tail_assem"/>
</dbReference>
<evidence type="ECO:0000313" key="2">
    <source>
        <dbReference type="Proteomes" id="UP000296159"/>
    </source>
</evidence>
<evidence type="ECO:0000313" key="1">
    <source>
        <dbReference type="EMBL" id="PWC12956.1"/>
    </source>
</evidence>
<dbReference type="AlphaFoldDB" id="A0A2U1TU70"/>
<organism evidence="1 2">
    <name type="scientific">Brenneria corticis</name>
    <dbReference type="NCBI Taxonomy" id="2173106"/>
    <lineage>
        <taxon>Bacteria</taxon>
        <taxon>Pseudomonadati</taxon>
        <taxon>Pseudomonadota</taxon>
        <taxon>Gammaproteobacteria</taxon>
        <taxon>Enterobacterales</taxon>
        <taxon>Pectobacteriaceae</taxon>
        <taxon>Brenneria</taxon>
    </lineage>
</organism>
<proteinExistence type="predicted"/>
<protein>
    <submittedName>
        <fullName evidence="1">Tail assembly chaperone</fullName>
    </submittedName>
</protein>
<reference evidence="1 2" key="1">
    <citation type="submission" date="2018-04" db="EMBL/GenBank/DDBJ databases">
        <title>Brenneria corticis sp.nov.</title>
        <authorList>
            <person name="Li Y."/>
        </authorList>
    </citation>
    <scope>NUCLEOTIDE SEQUENCE [LARGE SCALE GENOMIC DNA]</scope>
    <source>
        <strain evidence="1 2">CFCC 11842</strain>
    </source>
</reference>
<accession>A0A2U1TU70</accession>
<name>A0A2U1TU70_9GAMM</name>
<comment type="caution">
    <text evidence="1">The sequence shown here is derived from an EMBL/GenBank/DDBJ whole genome shotgun (WGS) entry which is preliminary data.</text>
</comment>
<sequence>MIVITPKAATKPLVDRFGRRYIEIQKPNGGIEWKAPPMTTEDAEVIRETGLNAAHRQIVIIQAIQSTSDKARTAELAPILKAWQRYIADMAAVNPQHPASIVWPEQPEDVT</sequence>
<gene>
    <name evidence="1" type="ORF">DDT56_16115</name>
</gene>
<dbReference type="Proteomes" id="UP000296159">
    <property type="component" value="Unassembled WGS sequence"/>
</dbReference>
<dbReference type="Pfam" id="PF02413">
    <property type="entry name" value="Caudo_TAP"/>
    <property type="match status" value="1"/>
</dbReference>
<dbReference type="EMBL" id="QDKH01000020">
    <property type="protein sequence ID" value="PWC12956.1"/>
    <property type="molecule type" value="Genomic_DNA"/>
</dbReference>
<dbReference type="RefSeq" id="WP_136167453.1">
    <property type="nucleotide sequence ID" value="NZ_KZ819085.1"/>
</dbReference>